<evidence type="ECO:0000313" key="1">
    <source>
        <dbReference type="EMBL" id="GJJ16248.1"/>
    </source>
</evidence>
<comment type="caution">
    <text evidence="1">The sequence shown here is derived from an EMBL/GenBank/DDBJ whole genome shotgun (WGS) entry which is preliminary data.</text>
</comment>
<dbReference type="Proteomes" id="UP001050691">
    <property type="component" value="Unassembled WGS sequence"/>
</dbReference>
<proteinExistence type="predicted"/>
<reference evidence="1" key="1">
    <citation type="submission" date="2021-10" db="EMBL/GenBank/DDBJ databases">
        <title>De novo Genome Assembly of Clathrus columnatus (Basidiomycota, Fungi) Using Illumina and Nanopore Sequence Data.</title>
        <authorList>
            <person name="Ogiso-Tanaka E."/>
            <person name="Itagaki H."/>
            <person name="Hosoya T."/>
            <person name="Hosaka K."/>
        </authorList>
    </citation>
    <scope>NUCLEOTIDE SEQUENCE</scope>
    <source>
        <strain evidence="1">MO-923</strain>
    </source>
</reference>
<protein>
    <submittedName>
        <fullName evidence="1">Uncharacterized protein</fullName>
    </submittedName>
</protein>
<keyword evidence="2" id="KW-1185">Reference proteome</keyword>
<gene>
    <name evidence="1" type="ORF">Clacol_010544</name>
</gene>
<dbReference type="EMBL" id="BPWL01000016">
    <property type="protein sequence ID" value="GJJ16248.1"/>
    <property type="molecule type" value="Genomic_DNA"/>
</dbReference>
<evidence type="ECO:0000313" key="2">
    <source>
        <dbReference type="Proteomes" id="UP001050691"/>
    </source>
</evidence>
<sequence>MLPRDDEVSAIHLKQFYVMIMLELTLPPRRNNRQEDVEQVRKLGYVACSLLENSVGVGAYAKLRVRDMSVEEIIALGYSIDRLGALQRFLYTRDVDELQKLTPTGNVRDFKGL</sequence>
<accession>A0AAV5ART3</accession>
<name>A0AAV5ART3_9AGAM</name>
<organism evidence="1 2">
    <name type="scientific">Clathrus columnatus</name>
    <dbReference type="NCBI Taxonomy" id="1419009"/>
    <lineage>
        <taxon>Eukaryota</taxon>
        <taxon>Fungi</taxon>
        <taxon>Dikarya</taxon>
        <taxon>Basidiomycota</taxon>
        <taxon>Agaricomycotina</taxon>
        <taxon>Agaricomycetes</taxon>
        <taxon>Phallomycetidae</taxon>
        <taxon>Phallales</taxon>
        <taxon>Clathraceae</taxon>
        <taxon>Clathrus</taxon>
    </lineage>
</organism>
<dbReference type="AlphaFoldDB" id="A0AAV5ART3"/>